<dbReference type="GO" id="GO:0003887">
    <property type="term" value="F:DNA-directed DNA polymerase activity"/>
    <property type="evidence" value="ECO:0007669"/>
    <property type="project" value="UniProtKB-KW"/>
</dbReference>
<dbReference type="SUPFAM" id="SSF48019">
    <property type="entry name" value="post-AAA+ oligomerization domain-like"/>
    <property type="match status" value="1"/>
</dbReference>
<feature type="domain" description="DNA polymerase III delta subunit-like C-terminal" evidence="10">
    <location>
        <begin position="211"/>
        <end position="329"/>
    </location>
</feature>
<dbReference type="InterPro" id="IPR008921">
    <property type="entry name" value="DNA_pol3_clamp-load_cplx_C"/>
</dbReference>
<organism evidence="11 12">
    <name type="scientific">Defluviitalea raffinosedens</name>
    <dbReference type="NCBI Taxonomy" id="1450156"/>
    <lineage>
        <taxon>Bacteria</taxon>
        <taxon>Bacillati</taxon>
        <taxon>Bacillota</taxon>
        <taxon>Clostridia</taxon>
        <taxon>Lachnospirales</taxon>
        <taxon>Defluviitaleaceae</taxon>
        <taxon>Defluviitalea</taxon>
    </lineage>
</organism>
<dbReference type="Gene3D" id="1.20.272.10">
    <property type="match status" value="1"/>
</dbReference>
<gene>
    <name evidence="11" type="primary">holA</name>
    <name evidence="11" type="ORF">GND95_02295</name>
</gene>
<evidence type="ECO:0000256" key="6">
    <source>
        <dbReference type="ARBA" id="ARBA00022932"/>
    </source>
</evidence>
<feature type="domain" description="DNA polymerase III delta N-terminal" evidence="9">
    <location>
        <begin position="19"/>
        <end position="138"/>
    </location>
</feature>
<dbReference type="Pfam" id="PF06144">
    <property type="entry name" value="DNA_pol3_delta"/>
    <property type="match status" value="1"/>
</dbReference>
<comment type="similarity">
    <text evidence="7">Belongs to the DNA polymerase HolA subunit family.</text>
</comment>
<accession>A0A7C8LMN3</accession>
<evidence type="ECO:0000256" key="2">
    <source>
        <dbReference type="ARBA" id="ARBA00017703"/>
    </source>
</evidence>
<dbReference type="InterPro" id="IPR027417">
    <property type="entry name" value="P-loop_NTPase"/>
</dbReference>
<dbReference type="Pfam" id="PF21694">
    <property type="entry name" value="DNA_pol3_delta_C"/>
    <property type="match status" value="1"/>
</dbReference>
<evidence type="ECO:0000256" key="8">
    <source>
        <dbReference type="ARBA" id="ARBA00049244"/>
    </source>
</evidence>
<sequence length="332" mass="38700">MHMMQLKEQLKKNIFQPAYLFYGEEQFLKKHYLEEIQKKLIPSELQMMNLTVFEGKAIPASQIIENMELLPFMGEKRLVIVKNSELFLSGRKNDTELMSNYIPNIPPTSCIVFLEDTVDKRNKLFKLMHAKNYTVECESLKENDLLVWIKREFNRKNKNIDSKAGIYMLRMVGTSMENLANEIQKLIDYMEERKDVTTKDIDDICIKSIDAHIFDLVKAMGYKKVDQALEIYSNLILIKEPPIRILSMLTRQIRLILQVKYLYSQGLGQKEITEILKQPSFVIGDCLKQSQLFAIEKLKEAIEDCLQTDMDIKTGKMDGELAVEMLLLKHSK</sequence>
<dbReference type="AlphaFoldDB" id="A0A7C8LMN3"/>
<dbReference type="SUPFAM" id="SSF52540">
    <property type="entry name" value="P-loop containing nucleoside triphosphate hydrolases"/>
    <property type="match status" value="1"/>
</dbReference>
<dbReference type="NCBIfam" id="TIGR01128">
    <property type="entry name" value="holA"/>
    <property type="match status" value="1"/>
</dbReference>
<reference evidence="11 12" key="1">
    <citation type="submission" date="2019-12" db="EMBL/GenBank/DDBJ databases">
        <title>Defluviitalea raffinosedens, isolated from a biogas fermenter, genome sequencing and characterization.</title>
        <authorList>
            <person name="Rettenmaier R."/>
            <person name="Schneider M."/>
            <person name="Neuhaus K."/>
            <person name="Liebl W."/>
            <person name="Zverlov V."/>
        </authorList>
    </citation>
    <scope>NUCLEOTIDE SEQUENCE [LARGE SCALE GENOMIC DNA]</scope>
    <source>
        <strain evidence="11 12">249c-K6</strain>
    </source>
</reference>
<dbReference type="InterPro" id="IPR005790">
    <property type="entry name" value="DNA_polIII_delta"/>
</dbReference>
<evidence type="ECO:0000313" key="12">
    <source>
        <dbReference type="Proteomes" id="UP000483018"/>
    </source>
</evidence>
<dbReference type="GO" id="GO:0009360">
    <property type="term" value="C:DNA polymerase III complex"/>
    <property type="evidence" value="ECO:0007669"/>
    <property type="project" value="InterPro"/>
</dbReference>
<evidence type="ECO:0000313" key="11">
    <source>
        <dbReference type="EMBL" id="KAE9637283.1"/>
    </source>
</evidence>
<evidence type="ECO:0000259" key="10">
    <source>
        <dbReference type="Pfam" id="PF21694"/>
    </source>
</evidence>
<evidence type="ECO:0000256" key="4">
    <source>
        <dbReference type="ARBA" id="ARBA00022695"/>
    </source>
</evidence>
<protein>
    <recommendedName>
        <fullName evidence="2">DNA polymerase III subunit delta</fullName>
        <ecNumber evidence="1">2.7.7.7</ecNumber>
    </recommendedName>
</protein>
<dbReference type="InterPro" id="IPR010372">
    <property type="entry name" value="DNA_pol3_delta_N"/>
</dbReference>
<dbReference type="PANTHER" id="PTHR34388:SF1">
    <property type="entry name" value="DNA POLYMERASE III SUBUNIT DELTA"/>
    <property type="match status" value="1"/>
</dbReference>
<dbReference type="GO" id="GO:0003677">
    <property type="term" value="F:DNA binding"/>
    <property type="evidence" value="ECO:0007669"/>
    <property type="project" value="InterPro"/>
</dbReference>
<dbReference type="EC" id="2.7.7.7" evidence="1"/>
<evidence type="ECO:0000256" key="7">
    <source>
        <dbReference type="ARBA" id="ARBA00034754"/>
    </source>
</evidence>
<keyword evidence="6" id="KW-0239">DNA-directed DNA polymerase</keyword>
<proteinExistence type="inferred from homology"/>
<dbReference type="Gene3D" id="1.10.8.60">
    <property type="match status" value="1"/>
</dbReference>
<evidence type="ECO:0000256" key="3">
    <source>
        <dbReference type="ARBA" id="ARBA00022679"/>
    </source>
</evidence>
<dbReference type="EMBL" id="WSLF01000001">
    <property type="protein sequence ID" value="KAE9637283.1"/>
    <property type="molecule type" value="Genomic_DNA"/>
</dbReference>
<evidence type="ECO:0000256" key="1">
    <source>
        <dbReference type="ARBA" id="ARBA00012417"/>
    </source>
</evidence>
<keyword evidence="4 11" id="KW-0548">Nucleotidyltransferase</keyword>
<dbReference type="Gene3D" id="3.40.50.300">
    <property type="entry name" value="P-loop containing nucleotide triphosphate hydrolases"/>
    <property type="match status" value="1"/>
</dbReference>
<keyword evidence="3 11" id="KW-0808">Transferase</keyword>
<comment type="caution">
    <text evidence="11">The sequence shown here is derived from an EMBL/GenBank/DDBJ whole genome shotgun (WGS) entry which is preliminary data.</text>
</comment>
<dbReference type="InterPro" id="IPR048466">
    <property type="entry name" value="DNA_pol3_delta-like_C"/>
</dbReference>
<dbReference type="PANTHER" id="PTHR34388">
    <property type="entry name" value="DNA POLYMERASE III SUBUNIT DELTA"/>
    <property type="match status" value="1"/>
</dbReference>
<keyword evidence="12" id="KW-1185">Reference proteome</keyword>
<comment type="catalytic activity">
    <reaction evidence="8">
        <text>DNA(n) + a 2'-deoxyribonucleoside 5'-triphosphate = DNA(n+1) + diphosphate</text>
        <dbReference type="Rhea" id="RHEA:22508"/>
        <dbReference type="Rhea" id="RHEA-COMP:17339"/>
        <dbReference type="Rhea" id="RHEA-COMP:17340"/>
        <dbReference type="ChEBI" id="CHEBI:33019"/>
        <dbReference type="ChEBI" id="CHEBI:61560"/>
        <dbReference type="ChEBI" id="CHEBI:173112"/>
        <dbReference type="EC" id="2.7.7.7"/>
    </reaction>
</comment>
<name>A0A7C8LMN3_9FIRM</name>
<dbReference type="Proteomes" id="UP000483018">
    <property type="component" value="Unassembled WGS sequence"/>
</dbReference>
<dbReference type="GO" id="GO:0006261">
    <property type="term" value="P:DNA-templated DNA replication"/>
    <property type="evidence" value="ECO:0007669"/>
    <property type="project" value="TreeGrafter"/>
</dbReference>
<keyword evidence="5" id="KW-0235">DNA replication</keyword>
<evidence type="ECO:0000259" key="9">
    <source>
        <dbReference type="Pfam" id="PF06144"/>
    </source>
</evidence>
<evidence type="ECO:0000256" key="5">
    <source>
        <dbReference type="ARBA" id="ARBA00022705"/>
    </source>
</evidence>